<protein>
    <submittedName>
        <fullName evidence="1">Uncharacterized protein</fullName>
    </submittedName>
</protein>
<dbReference type="EMBL" id="BARS01047221">
    <property type="protein sequence ID" value="GAG37677.1"/>
    <property type="molecule type" value="Genomic_DNA"/>
</dbReference>
<dbReference type="AlphaFoldDB" id="X0XQQ2"/>
<organism evidence="1">
    <name type="scientific">marine sediment metagenome</name>
    <dbReference type="NCBI Taxonomy" id="412755"/>
    <lineage>
        <taxon>unclassified sequences</taxon>
        <taxon>metagenomes</taxon>
        <taxon>ecological metagenomes</taxon>
    </lineage>
</organism>
<accession>X0XQQ2</accession>
<gene>
    <name evidence="1" type="ORF">S01H1_70960</name>
</gene>
<sequence>MGVANMARAAKNIAERPKVTAECFHHWIIESPNGPTSRGICKYCGAEREFWNYWGDHFWEDDASKFE</sequence>
<name>X0XQQ2_9ZZZZ</name>
<comment type="caution">
    <text evidence="1">The sequence shown here is derived from an EMBL/GenBank/DDBJ whole genome shotgun (WGS) entry which is preliminary data.</text>
</comment>
<evidence type="ECO:0000313" key="1">
    <source>
        <dbReference type="EMBL" id="GAG37677.1"/>
    </source>
</evidence>
<proteinExistence type="predicted"/>
<reference evidence="1" key="1">
    <citation type="journal article" date="2014" name="Front. Microbiol.">
        <title>High frequency of phylogenetically diverse reductive dehalogenase-homologous genes in deep subseafloor sedimentary metagenomes.</title>
        <authorList>
            <person name="Kawai M."/>
            <person name="Futagami T."/>
            <person name="Toyoda A."/>
            <person name="Takaki Y."/>
            <person name="Nishi S."/>
            <person name="Hori S."/>
            <person name="Arai W."/>
            <person name="Tsubouchi T."/>
            <person name="Morono Y."/>
            <person name="Uchiyama I."/>
            <person name="Ito T."/>
            <person name="Fujiyama A."/>
            <person name="Inagaki F."/>
            <person name="Takami H."/>
        </authorList>
    </citation>
    <scope>NUCLEOTIDE SEQUENCE</scope>
    <source>
        <strain evidence="1">Expedition CK06-06</strain>
    </source>
</reference>